<evidence type="ECO:0000256" key="1">
    <source>
        <dbReference type="SAM" id="MobiDB-lite"/>
    </source>
</evidence>
<sequence>MVARPGTGAVAVNRAGGLVSPAPGPGPLPGPRGAGRGPAWRGREFGVGGAVREVLAGVGVCLLVAAVLAFVFAGTWYATRPPGPRGTAGRRMIDGGLALAALGVCVAVAGLLPVRSPGSPETLPTATTVAPTAPAANHPGDMASGAQPSPR</sequence>
<evidence type="ECO:0000256" key="2">
    <source>
        <dbReference type="SAM" id="Phobius"/>
    </source>
</evidence>
<feature type="compositionally biased region" description="Low complexity" evidence="1">
    <location>
        <begin position="119"/>
        <end position="139"/>
    </location>
</feature>
<keyword evidence="4" id="KW-1185">Reference proteome</keyword>
<reference evidence="3 4" key="1">
    <citation type="journal article" date="2004" name="Proc. Natl. Acad. Sci. U.S.A.">
        <title>The complete genomic sequence of Nocardia farcinica IFM 10152.</title>
        <authorList>
            <person name="Ishikawa J."/>
            <person name="Yamashita A."/>
            <person name="Mikami Y."/>
            <person name="Hoshino Y."/>
            <person name="Kurita H."/>
            <person name="Hotta K."/>
            <person name="Shiba T."/>
            <person name="Hattori M."/>
        </authorList>
    </citation>
    <scope>NUCLEOTIDE SEQUENCE [LARGE SCALE GENOMIC DNA]</scope>
    <source>
        <strain evidence="3 4">IFM 10152</strain>
    </source>
</reference>
<feature type="region of interest" description="Disordered" evidence="1">
    <location>
        <begin position="17"/>
        <end position="36"/>
    </location>
</feature>
<organism evidence="3 4">
    <name type="scientific">Nocardia farcinica (strain IFM 10152)</name>
    <dbReference type="NCBI Taxonomy" id="247156"/>
    <lineage>
        <taxon>Bacteria</taxon>
        <taxon>Bacillati</taxon>
        <taxon>Actinomycetota</taxon>
        <taxon>Actinomycetes</taxon>
        <taxon>Mycobacteriales</taxon>
        <taxon>Nocardiaceae</taxon>
        <taxon>Nocardia</taxon>
    </lineage>
</organism>
<dbReference type="Proteomes" id="UP000006820">
    <property type="component" value="Chromosome"/>
</dbReference>
<dbReference type="AlphaFoldDB" id="Q5YW68"/>
<evidence type="ECO:0000313" key="3">
    <source>
        <dbReference type="EMBL" id="BAD57573.1"/>
    </source>
</evidence>
<feature type="transmembrane region" description="Helical" evidence="2">
    <location>
        <begin position="97"/>
        <end position="114"/>
    </location>
</feature>
<dbReference type="eggNOG" id="ENOG5031GDQ">
    <property type="taxonomic scope" value="Bacteria"/>
</dbReference>
<proteinExistence type="predicted"/>
<dbReference type="HOGENOM" id="CLU_1729485_0_0_11"/>
<protein>
    <submittedName>
        <fullName evidence="3">Uncharacterized protein</fullName>
    </submittedName>
</protein>
<accession>Q5YW68</accession>
<gene>
    <name evidence="3" type="ordered locus">NFA_27260</name>
</gene>
<name>Q5YW68_NOCFA</name>
<feature type="region of interest" description="Disordered" evidence="1">
    <location>
        <begin position="119"/>
        <end position="151"/>
    </location>
</feature>
<keyword evidence="2" id="KW-1133">Transmembrane helix</keyword>
<feature type="transmembrane region" description="Helical" evidence="2">
    <location>
        <begin position="54"/>
        <end position="77"/>
    </location>
</feature>
<keyword evidence="2" id="KW-0812">Transmembrane</keyword>
<dbReference type="STRING" id="247156.NFA_27260"/>
<dbReference type="EMBL" id="AP006618">
    <property type="protein sequence ID" value="BAD57573.1"/>
    <property type="molecule type" value="Genomic_DNA"/>
</dbReference>
<evidence type="ECO:0000313" key="4">
    <source>
        <dbReference type="Proteomes" id="UP000006820"/>
    </source>
</evidence>
<keyword evidence="2" id="KW-0472">Membrane</keyword>
<dbReference type="KEGG" id="nfa:NFA_27260"/>